<gene>
    <name evidence="1" type="ORF">LCGC14_0367560</name>
</gene>
<accession>A0A0F9T6F3</accession>
<feature type="non-terminal residue" evidence="1">
    <location>
        <position position="1"/>
    </location>
</feature>
<reference evidence="1" key="1">
    <citation type="journal article" date="2015" name="Nature">
        <title>Complex archaea that bridge the gap between prokaryotes and eukaryotes.</title>
        <authorList>
            <person name="Spang A."/>
            <person name="Saw J.H."/>
            <person name="Jorgensen S.L."/>
            <person name="Zaremba-Niedzwiedzka K."/>
            <person name="Martijn J."/>
            <person name="Lind A.E."/>
            <person name="van Eijk R."/>
            <person name="Schleper C."/>
            <person name="Guy L."/>
            <person name="Ettema T.J."/>
        </authorList>
    </citation>
    <scope>NUCLEOTIDE SEQUENCE</scope>
</reference>
<dbReference type="AlphaFoldDB" id="A0A0F9T6F3"/>
<dbReference type="EMBL" id="LAZR01000290">
    <property type="protein sequence ID" value="KKN76785.1"/>
    <property type="molecule type" value="Genomic_DNA"/>
</dbReference>
<organism evidence="1">
    <name type="scientific">marine sediment metagenome</name>
    <dbReference type="NCBI Taxonomy" id="412755"/>
    <lineage>
        <taxon>unclassified sequences</taxon>
        <taxon>metagenomes</taxon>
        <taxon>ecological metagenomes</taxon>
    </lineage>
</organism>
<proteinExistence type="predicted"/>
<sequence>LGGRRCLHARLVPVDRGGTGMKHVSPYTLAEKTVLHVTDQCDLISQLNHDSSQYERVRVLNYLRTVRTTIELMEHEIMKVRE</sequence>
<protein>
    <submittedName>
        <fullName evidence="1">Uncharacterized protein</fullName>
    </submittedName>
</protein>
<evidence type="ECO:0000313" key="1">
    <source>
        <dbReference type="EMBL" id="KKN76785.1"/>
    </source>
</evidence>
<name>A0A0F9T6F3_9ZZZZ</name>
<comment type="caution">
    <text evidence="1">The sequence shown here is derived from an EMBL/GenBank/DDBJ whole genome shotgun (WGS) entry which is preliminary data.</text>
</comment>